<evidence type="ECO:0000256" key="2">
    <source>
        <dbReference type="ARBA" id="ARBA00019114"/>
    </source>
</evidence>
<dbReference type="SUPFAM" id="SSF89550">
    <property type="entry name" value="PHP domain-like"/>
    <property type="match status" value="1"/>
</dbReference>
<evidence type="ECO:0000313" key="10">
    <source>
        <dbReference type="Proteomes" id="UP000178449"/>
    </source>
</evidence>
<dbReference type="GO" id="GO:0003887">
    <property type="term" value="F:DNA-directed DNA polymerase activity"/>
    <property type="evidence" value="ECO:0007669"/>
    <property type="project" value="UniProtKB-KW"/>
</dbReference>
<protein>
    <recommendedName>
        <fullName evidence="2">DNA polymerase III subunit alpha</fullName>
        <ecNumber evidence="1">2.7.7.7</ecNumber>
    </recommendedName>
</protein>
<evidence type="ECO:0000256" key="6">
    <source>
        <dbReference type="ARBA" id="ARBA00022932"/>
    </source>
</evidence>
<dbReference type="CDD" id="cd12113">
    <property type="entry name" value="PHP_PolIIIA_DnaE3"/>
    <property type="match status" value="1"/>
</dbReference>
<dbReference type="InterPro" id="IPR004013">
    <property type="entry name" value="PHP_dom"/>
</dbReference>
<dbReference type="Pfam" id="PF02811">
    <property type="entry name" value="PHP"/>
    <property type="match status" value="1"/>
</dbReference>
<keyword evidence="5" id="KW-0235">DNA replication</keyword>
<dbReference type="InterPro" id="IPR016195">
    <property type="entry name" value="Pol/histidinol_Pase-like"/>
</dbReference>
<dbReference type="Gene3D" id="1.10.10.1600">
    <property type="entry name" value="Bacterial DNA polymerase III alpha subunit, thumb domain"/>
    <property type="match status" value="1"/>
</dbReference>
<evidence type="ECO:0000256" key="3">
    <source>
        <dbReference type="ARBA" id="ARBA00022679"/>
    </source>
</evidence>
<dbReference type="InterPro" id="IPR003141">
    <property type="entry name" value="Pol/His_phosphatase_N"/>
</dbReference>
<name>A0A1F6GFW0_9PROT</name>
<dbReference type="PANTHER" id="PTHR32294:SF0">
    <property type="entry name" value="DNA POLYMERASE III SUBUNIT ALPHA"/>
    <property type="match status" value="1"/>
</dbReference>
<dbReference type="InterPro" id="IPR040982">
    <property type="entry name" value="DNA_pol3_finger"/>
</dbReference>
<dbReference type="InterPro" id="IPR029460">
    <property type="entry name" value="DNAPol_HHH"/>
</dbReference>
<dbReference type="EC" id="2.7.7.7" evidence="1"/>
<gene>
    <name evidence="9" type="ORF">A2527_02745</name>
</gene>
<dbReference type="Proteomes" id="UP000178449">
    <property type="component" value="Unassembled WGS sequence"/>
</dbReference>
<dbReference type="STRING" id="1817772.A2527_02745"/>
<keyword evidence="3" id="KW-0808">Transferase</keyword>
<keyword evidence="6" id="KW-0239">DNA-directed DNA polymerase</keyword>
<dbReference type="Gene3D" id="3.20.20.140">
    <property type="entry name" value="Metal-dependent hydrolases"/>
    <property type="match status" value="1"/>
</dbReference>
<dbReference type="InterPro" id="IPR041931">
    <property type="entry name" value="DNA_pol3_alpha_thumb_dom"/>
</dbReference>
<evidence type="ECO:0000256" key="5">
    <source>
        <dbReference type="ARBA" id="ARBA00022705"/>
    </source>
</evidence>
<reference evidence="9 10" key="1">
    <citation type="journal article" date="2016" name="Nat. Commun.">
        <title>Thousands of microbial genomes shed light on interconnected biogeochemical processes in an aquifer system.</title>
        <authorList>
            <person name="Anantharaman K."/>
            <person name="Brown C.T."/>
            <person name="Hug L.A."/>
            <person name="Sharon I."/>
            <person name="Castelle C.J."/>
            <person name="Probst A.J."/>
            <person name="Thomas B.C."/>
            <person name="Singh A."/>
            <person name="Wilkins M.J."/>
            <person name="Karaoz U."/>
            <person name="Brodie E.L."/>
            <person name="Williams K.H."/>
            <person name="Hubbard S.S."/>
            <person name="Banfield J.F."/>
        </authorList>
    </citation>
    <scope>NUCLEOTIDE SEQUENCE [LARGE SCALE GENOMIC DNA]</scope>
</reference>
<evidence type="ECO:0000259" key="8">
    <source>
        <dbReference type="SMART" id="SM00481"/>
    </source>
</evidence>
<evidence type="ECO:0000256" key="7">
    <source>
        <dbReference type="ARBA" id="ARBA00049244"/>
    </source>
</evidence>
<evidence type="ECO:0000256" key="4">
    <source>
        <dbReference type="ARBA" id="ARBA00022695"/>
    </source>
</evidence>
<dbReference type="InterPro" id="IPR004805">
    <property type="entry name" value="DnaE2/DnaE/PolC"/>
</dbReference>
<proteinExistence type="predicted"/>
<dbReference type="Gene3D" id="1.10.150.870">
    <property type="match status" value="1"/>
</dbReference>
<dbReference type="AlphaFoldDB" id="A0A1F6GFW0"/>
<dbReference type="GO" id="GO:0008408">
    <property type="term" value="F:3'-5' exonuclease activity"/>
    <property type="evidence" value="ECO:0007669"/>
    <property type="project" value="InterPro"/>
</dbReference>
<dbReference type="Pfam" id="PF14579">
    <property type="entry name" value="HHH_6"/>
    <property type="match status" value="1"/>
</dbReference>
<keyword evidence="4" id="KW-0548">Nucleotidyltransferase</keyword>
<feature type="domain" description="Polymerase/histidinol phosphatase N-terminal" evidence="8">
    <location>
        <begin position="6"/>
        <end position="73"/>
    </location>
</feature>
<dbReference type="NCBIfam" id="NF004226">
    <property type="entry name" value="PRK05673.1"/>
    <property type="match status" value="1"/>
</dbReference>
<dbReference type="Pfam" id="PF17657">
    <property type="entry name" value="DNA_pol3_finger"/>
    <property type="match status" value="1"/>
</dbReference>
<organism evidence="9 10">
    <name type="scientific">Candidatus Lambdaproteobacteria bacterium RIFOXYD2_FULL_50_16</name>
    <dbReference type="NCBI Taxonomy" id="1817772"/>
    <lineage>
        <taxon>Bacteria</taxon>
        <taxon>Pseudomonadati</taxon>
        <taxon>Pseudomonadota</taxon>
        <taxon>Candidatus Lambdaproteobacteria</taxon>
    </lineage>
</organism>
<dbReference type="EMBL" id="MFNE01000006">
    <property type="protein sequence ID" value="OGG96993.1"/>
    <property type="molecule type" value="Genomic_DNA"/>
</dbReference>
<dbReference type="NCBIfam" id="TIGR00594">
    <property type="entry name" value="polc"/>
    <property type="match status" value="1"/>
</dbReference>
<evidence type="ECO:0000256" key="1">
    <source>
        <dbReference type="ARBA" id="ARBA00012417"/>
    </source>
</evidence>
<dbReference type="CDD" id="cd04485">
    <property type="entry name" value="DnaE_OBF"/>
    <property type="match status" value="1"/>
</dbReference>
<dbReference type="GO" id="GO:0006260">
    <property type="term" value="P:DNA replication"/>
    <property type="evidence" value="ECO:0007669"/>
    <property type="project" value="UniProtKB-KW"/>
</dbReference>
<comment type="caution">
    <text evidence="9">The sequence shown here is derived from an EMBL/GenBank/DDBJ whole genome shotgun (WGS) entry which is preliminary data.</text>
</comment>
<dbReference type="InterPro" id="IPR011708">
    <property type="entry name" value="DNA_pol3_alpha_NTPase_dom"/>
</dbReference>
<sequence length="1187" mass="133026">MSSKFVHLHFHTHYSLLDGAIKIKPLPKRLKELGFDACAITDHGNLHGAIEFHHALKKEGLKPIIGMEAYVAKGNRFERKYAKAGPNAFHAVLLAMDKQGYLNLGKLASLGFSEGKFYGKPRIDRDAMEELNQGLICLSACLGGELSNRFLAGENAAAYDAARWYKEVFKDRYYVELQSIGLGDQERVNPKLIQLAQDLDLPLVGTNDCHYLSQDQAEAHRILQLMGWQRKVTDPGISGQPETDQIFLKSPEEMAEAFRNLPQEALLNTAKIAEQCDIDLFNKKYYLPDYPLERTDSLEKEMELLAFEGLEKRFKPMAKLYHWDEADLAQKRGEYEDRLRFEIKVINEMGFPGYFLIVADFINWAKENDIPVGPGRGSGAGSLVAYALRITDIDPIYYDLLFERFLNPERISLPDFDIDFEVEGRERVIDYVRQKYGDKKVCQISAIGSLLAKGALRGVARVLDIPYAEADKIAKLIPDELGITLRDALEREPELRRLADEGTETEKKLIKLSLDLEGLNNNLSTHAAGVIIMNSDITDVMPTCTPTKGDGLQSMYSMKYAEDQGAVKFDFLGLRNLTVIDRAVKLINLHRPKDDQLDISLIEMADQPTFKLLSKGDTTGVFQLESGGMKELIKKLKPSVFAEIIALVALYRPGPLGSGMVDSFVECKHGRQAVKYPHPLLAETLRETYGVMVYQEQVMRVVQVLGGFSLGQADMLRRAIGKKIPEVLVEQRQLFSEGCLANPKFIEGCAKEDPAKKAGEIFDLIDYFAGYGFNKSHSAAYAMVSYQTAWLKANHKVEFMAALMTADINKPESIVKLVSECREMNIEVLPPDINESELIFAVVEGRIRFGLNAIKNVGSSALESILDARAKKTKFKDLAEVFSNIDSSKVNSRVMEALVKSGVFDSLEPNRRKLFEQIDACLAVAASEKSLNIEDQTSLFDLLAPQEADKCKARLDLKEMPDWKTKQKLKFEHEALGFYISGHPLDPYIEEIESQGGLTRSSDLREMEAPTKGRTSLKMTGVVQSKLIKLTKKNNEKMAVLILEDLWGSFETVIFPNLYPEVEPLLDSDEPLLIEGRWNPGGGLAAEQIYNLARMREEMAYLMVLSIPAESNSADLERLKGALSSSPGSCKVKALVTTNEGCRVRLDLGQRIKPDEPFVERLTESLPGLGIRFYFPKLNREVAQKSS</sequence>
<accession>A0A1F6GFW0</accession>
<dbReference type="SMART" id="SM00481">
    <property type="entry name" value="POLIIIAc"/>
    <property type="match status" value="1"/>
</dbReference>
<dbReference type="PANTHER" id="PTHR32294">
    <property type="entry name" value="DNA POLYMERASE III SUBUNIT ALPHA"/>
    <property type="match status" value="1"/>
</dbReference>
<dbReference type="Pfam" id="PF07733">
    <property type="entry name" value="DNA_pol3_alpha"/>
    <property type="match status" value="1"/>
</dbReference>
<evidence type="ECO:0000313" key="9">
    <source>
        <dbReference type="EMBL" id="OGG96993.1"/>
    </source>
</evidence>
<comment type="catalytic activity">
    <reaction evidence="7">
        <text>DNA(n) + a 2'-deoxyribonucleoside 5'-triphosphate = DNA(n+1) + diphosphate</text>
        <dbReference type="Rhea" id="RHEA:22508"/>
        <dbReference type="Rhea" id="RHEA-COMP:17339"/>
        <dbReference type="Rhea" id="RHEA-COMP:17340"/>
        <dbReference type="ChEBI" id="CHEBI:33019"/>
        <dbReference type="ChEBI" id="CHEBI:61560"/>
        <dbReference type="ChEBI" id="CHEBI:173112"/>
        <dbReference type="EC" id="2.7.7.7"/>
    </reaction>
</comment>